<dbReference type="Proteomes" id="UP000178184">
    <property type="component" value="Unassembled WGS sequence"/>
</dbReference>
<evidence type="ECO:0008006" key="3">
    <source>
        <dbReference type="Google" id="ProtNLM"/>
    </source>
</evidence>
<dbReference type="PANTHER" id="PTHR15394">
    <property type="entry name" value="SERINE HYDROLASE RBBP9"/>
    <property type="match status" value="1"/>
</dbReference>
<dbReference type="AlphaFoldDB" id="A0A1F6WQF4"/>
<name>A0A1F6WQF4_9BACT</name>
<evidence type="ECO:0000313" key="1">
    <source>
        <dbReference type="EMBL" id="OGI84080.1"/>
    </source>
</evidence>
<accession>A0A1F6WQF4</accession>
<dbReference type="InterPro" id="IPR029058">
    <property type="entry name" value="AB_hydrolase_fold"/>
</dbReference>
<dbReference type="GO" id="GO:0016787">
    <property type="term" value="F:hydrolase activity"/>
    <property type="evidence" value="ECO:0007669"/>
    <property type="project" value="InterPro"/>
</dbReference>
<proteinExistence type="predicted"/>
<dbReference type="SUPFAM" id="SSF53474">
    <property type="entry name" value="alpha/beta-Hydrolases"/>
    <property type="match status" value="1"/>
</dbReference>
<dbReference type="STRING" id="1801764.A2903_02365"/>
<dbReference type="EMBL" id="MFUO01000011">
    <property type="protein sequence ID" value="OGI84080.1"/>
    <property type="molecule type" value="Genomic_DNA"/>
</dbReference>
<dbReference type="InterPro" id="IPR010662">
    <property type="entry name" value="RBBP9/YdeN"/>
</dbReference>
<dbReference type="Pfam" id="PF06821">
    <property type="entry name" value="Ser_hydrolase"/>
    <property type="match status" value="1"/>
</dbReference>
<evidence type="ECO:0000313" key="2">
    <source>
        <dbReference type="Proteomes" id="UP000178184"/>
    </source>
</evidence>
<dbReference type="Gene3D" id="3.40.50.1820">
    <property type="entry name" value="alpha/beta hydrolase"/>
    <property type="match status" value="1"/>
</dbReference>
<organism evidence="1 2">
    <name type="scientific">Candidatus Nomurabacteria bacterium RIFCSPLOWO2_01_FULL_33_17</name>
    <dbReference type="NCBI Taxonomy" id="1801764"/>
    <lineage>
        <taxon>Bacteria</taxon>
        <taxon>Candidatus Nomuraibacteriota</taxon>
    </lineage>
</organism>
<sequence>MKIKIIFIPGNGGGDTNEGFFPYVKDNFRDKYEIISPGVYPDSLLARAKYWLPYLEKLGADENTILIGHSSGAIAAMRYAENHKILGSVLVAGYHTDLGMIEEKLSGYFKKDWNWENIKNNQKFIIQFNSTNDSFIPIEEARFVYEKLGSDYHELNQGHFYPQTEFPELVEALNKYIK</sequence>
<reference evidence="1 2" key="1">
    <citation type="journal article" date="2016" name="Nat. Commun.">
        <title>Thousands of microbial genomes shed light on interconnected biogeochemical processes in an aquifer system.</title>
        <authorList>
            <person name="Anantharaman K."/>
            <person name="Brown C.T."/>
            <person name="Hug L.A."/>
            <person name="Sharon I."/>
            <person name="Castelle C.J."/>
            <person name="Probst A.J."/>
            <person name="Thomas B.C."/>
            <person name="Singh A."/>
            <person name="Wilkins M.J."/>
            <person name="Karaoz U."/>
            <person name="Brodie E.L."/>
            <person name="Williams K.H."/>
            <person name="Hubbard S.S."/>
            <person name="Banfield J.F."/>
        </authorList>
    </citation>
    <scope>NUCLEOTIDE SEQUENCE [LARGE SCALE GENOMIC DNA]</scope>
</reference>
<protein>
    <recommendedName>
        <fullName evidence="3">Alpha/beta hydrolase</fullName>
    </recommendedName>
</protein>
<comment type="caution">
    <text evidence="1">The sequence shown here is derived from an EMBL/GenBank/DDBJ whole genome shotgun (WGS) entry which is preliminary data.</text>
</comment>
<gene>
    <name evidence="1" type="ORF">A2903_02365</name>
</gene>
<dbReference type="PANTHER" id="PTHR15394:SF3">
    <property type="entry name" value="SERINE HYDROLASE RBBP9"/>
    <property type="match status" value="1"/>
</dbReference>